<dbReference type="PANTHER" id="PTHR24249">
    <property type="entry name" value="HISTAMINE RECEPTOR-RELATED G-PROTEIN COUPLED RECEPTOR"/>
    <property type="match status" value="1"/>
</dbReference>
<keyword evidence="7" id="KW-1015">Disulfide bond</keyword>
<keyword evidence="10" id="KW-0807">Transducer</keyword>
<sequence length="334" mass="38149">MDIEKPNCSQFENSSFCSTNLYPATRLGLYMFFTCSITITIFGNLGIIVTIAHFKQLHSATNLLILSLASTDMCIGIFIMPYSMVRTVENCWYFGNLYCKIHYGFDLTLSVISIFHLCIIAVDRLYAVCKPLHYPVKITLPVIRRLVFFCWSAPMVFSLGVVISNSHVSGIEGYDLLVQCVKVCPITFNKLWSVVIFFTCFFSPAALMVGIYVKIFLISRKHAKFMENSVFDSDTSQKVSKRKEHKAAKKLAILMGIFLGCWVPIFVTLLIDPFVNFSTPKVIFEVFNWFSYINSTCNPILYGFLYPWFRKGLKHIISCRICFSDACTNLFPNE</sequence>
<dbReference type="PANTHER" id="PTHR24249:SF413">
    <property type="entry name" value="TRACE AMINE-ASSOCIATED RECEPTOR 2"/>
    <property type="match status" value="1"/>
</dbReference>
<keyword evidence="9" id="KW-0325">Glycoprotein</keyword>
<dbReference type="EMBL" id="DYDO01000004">
    <property type="protein sequence ID" value="DBA26672.1"/>
    <property type="molecule type" value="Genomic_DNA"/>
</dbReference>
<dbReference type="InterPro" id="IPR050569">
    <property type="entry name" value="TAAR"/>
</dbReference>
<dbReference type="Pfam" id="PF00001">
    <property type="entry name" value="7tm_1"/>
    <property type="match status" value="1"/>
</dbReference>
<evidence type="ECO:0000256" key="8">
    <source>
        <dbReference type="ARBA" id="ARBA00023170"/>
    </source>
</evidence>
<evidence type="ECO:0000256" key="1">
    <source>
        <dbReference type="ARBA" id="ARBA00004651"/>
    </source>
</evidence>
<keyword evidence="3 11" id="KW-0812">Transmembrane</keyword>
<evidence type="ECO:0000313" key="13">
    <source>
        <dbReference type="EMBL" id="DBA26672.1"/>
    </source>
</evidence>
<keyword evidence="14" id="KW-1185">Reference proteome</keyword>
<feature type="transmembrane region" description="Helical" evidence="11">
    <location>
        <begin position="191"/>
        <end position="217"/>
    </location>
</feature>
<feature type="transmembrane region" description="Helical" evidence="11">
    <location>
        <begin position="251"/>
        <end position="271"/>
    </location>
</feature>
<organism evidence="13 14">
    <name type="scientific">Pyxicephalus adspersus</name>
    <name type="common">African bullfrog</name>
    <dbReference type="NCBI Taxonomy" id="30357"/>
    <lineage>
        <taxon>Eukaryota</taxon>
        <taxon>Metazoa</taxon>
        <taxon>Chordata</taxon>
        <taxon>Craniata</taxon>
        <taxon>Vertebrata</taxon>
        <taxon>Euteleostomi</taxon>
        <taxon>Amphibia</taxon>
        <taxon>Batrachia</taxon>
        <taxon>Anura</taxon>
        <taxon>Neobatrachia</taxon>
        <taxon>Ranoidea</taxon>
        <taxon>Pyxicephalidae</taxon>
        <taxon>Pyxicephalinae</taxon>
        <taxon>Pyxicephalus</taxon>
    </lineage>
</organism>
<dbReference type="GO" id="GO:0005886">
    <property type="term" value="C:plasma membrane"/>
    <property type="evidence" value="ECO:0007669"/>
    <property type="project" value="UniProtKB-SubCell"/>
</dbReference>
<dbReference type="PROSITE" id="PS50262">
    <property type="entry name" value="G_PROTEIN_RECEP_F1_2"/>
    <property type="match status" value="1"/>
</dbReference>
<name>A0AAV3ARI9_PYXAD</name>
<keyword evidence="8" id="KW-0675">Receptor</keyword>
<evidence type="ECO:0000256" key="9">
    <source>
        <dbReference type="ARBA" id="ARBA00023180"/>
    </source>
</evidence>
<feature type="transmembrane region" description="Helical" evidence="11">
    <location>
        <begin position="291"/>
        <end position="309"/>
    </location>
</feature>
<feature type="transmembrane region" description="Helical" evidence="11">
    <location>
        <begin position="29"/>
        <end position="51"/>
    </location>
</feature>
<evidence type="ECO:0000256" key="10">
    <source>
        <dbReference type="ARBA" id="ARBA00023224"/>
    </source>
</evidence>
<evidence type="ECO:0000256" key="5">
    <source>
        <dbReference type="ARBA" id="ARBA00023040"/>
    </source>
</evidence>
<proteinExistence type="predicted"/>
<dbReference type="Gene3D" id="1.20.1070.10">
    <property type="entry name" value="Rhodopsin 7-helix transmembrane proteins"/>
    <property type="match status" value="1"/>
</dbReference>
<accession>A0AAV3ARI9</accession>
<dbReference type="AlphaFoldDB" id="A0AAV3ARI9"/>
<evidence type="ECO:0000256" key="6">
    <source>
        <dbReference type="ARBA" id="ARBA00023136"/>
    </source>
</evidence>
<feature type="domain" description="G-protein coupled receptors family 1 profile" evidence="12">
    <location>
        <begin position="43"/>
        <end position="302"/>
    </location>
</feature>
<feature type="transmembrane region" description="Helical" evidence="11">
    <location>
        <begin position="103"/>
        <end position="126"/>
    </location>
</feature>
<dbReference type="InterPro" id="IPR000276">
    <property type="entry name" value="GPCR_Rhodpsn"/>
</dbReference>
<dbReference type="GO" id="GO:0001594">
    <property type="term" value="F:trace-amine receptor activity"/>
    <property type="evidence" value="ECO:0007669"/>
    <property type="project" value="InterPro"/>
</dbReference>
<evidence type="ECO:0000259" key="12">
    <source>
        <dbReference type="PROSITE" id="PS50262"/>
    </source>
</evidence>
<comment type="subcellular location">
    <subcellularLocation>
        <location evidence="1">Cell membrane</location>
        <topology evidence="1">Multi-pass membrane protein</topology>
    </subcellularLocation>
</comment>
<dbReference type="InterPro" id="IPR017452">
    <property type="entry name" value="GPCR_Rhodpsn_7TM"/>
</dbReference>
<keyword evidence="5" id="KW-0297">G-protein coupled receptor</keyword>
<protein>
    <recommendedName>
        <fullName evidence="12">G-protein coupled receptors family 1 profile domain-containing protein</fullName>
    </recommendedName>
</protein>
<evidence type="ECO:0000256" key="4">
    <source>
        <dbReference type="ARBA" id="ARBA00022989"/>
    </source>
</evidence>
<dbReference type="FunFam" id="1.20.1070.10:FF:000030">
    <property type="entry name" value="trace amine-associated receptor 1"/>
    <property type="match status" value="1"/>
</dbReference>
<dbReference type="InterPro" id="IPR009132">
    <property type="entry name" value="TAAR_fam"/>
</dbReference>
<evidence type="ECO:0000256" key="3">
    <source>
        <dbReference type="ARBA" id="ARBA00022692"/>
    </source>
</evidence>
<comment type="caution">
    <text evidence="13">The sequence shown here is derived from an EMBL/GenBank/DDBJ whole genome shotgun (WGS) entry which is preliminary data.</text>
</comment>
<keyword evidence="4 11" id="KW-1133">Transmembrane helix</keyword>
<dbReference type="PRINTS" id="PR00237">
    <property type="entry name" value="GPCRRHODOPSN"/>
</dbReference>
<evidence type="ECO:0000256" key="11">
    <source>
        <dbReference type="SAM" id="Phobius"/>
    </source>
</evidence>
<dbReference type="Proteomes" id="UP001181693">
    <property type="component" value="Unassembled WGS sequence"/>
</dbReference>
<feature type="transmembrane region" description="Helical" evidence="11">
    <location>
        <begin position="146"/>
        <end position="164"/>
    </location>
</feature>
<dbReference type="PRINTS" id="PR01830">
    <property type="entry name" value="TRACEAMINER"/>
</dbReference>
<dbReference type="SMART" id="SM01381">
    <property type="entry name" value="7TM_GPCR_Srsx"/>
    <property type="match status" value="1"/>
</dbReference>
<keyword evidence="6 11" id="KW-0472">Membrane</keyword>
<feature type="transmembrane region" description="Helical" evidence="11">
    <location>
        <begin position="63"/>
        <end position="83"/>
    </location>
</feature>
<keyword evidence="2" id="KW-1003">Cell membrane</keyword>
<dbReference type="SUPFAM" id="SSF81321">
    <property type="entry name" value="Family A G protein-coupled receptor-like"/>
    <property type="match status" value="1"/>
</dbReference>
<evidence type="ECO:0000313" key="14">
    <source>
        <dbReference type="Proteomes" id="UP001181693"/>
    </source>
</evidence>
<reference evidence="13" key="1">
    <citation type="thesis" date="2020" institute="ProQuest LLC" country="789 East Eisenhower Parkway, Ann Arbor, MI, USA">
        <title>Comparative Genomics and Chromosome Evolution.</title>
        <authorList>
            <person name="Mudd A.B."/>
        </authorList>
    </citation>
    <scope>NUCLEOTIDE SEQUENCE</scope>
    <source>
        <strain evidence="13">1538</strain>
        <tissue evidence="13">Blood</tissue>
    </source>
</reference>
<evidence type="ECO:0000256" key="2">
    <source>
        <dbReference type="ARBA" id="ARBA00022475"/>
    </source>
</evidence>
<gene>
    <name evidence="13" type="ORF">GDO54_010902</name>
</gene>
<evidence type="ECO:0000256" key="7">
    <source>
        <dbReference type="ARBA" id="ARBA00023157"/>
    </source>
</evidence>